<organism evidence="2 3">
    <name type="scientific">Brasilonema sennae CENA114</name>
    <dbReference type="NCBI Taxonomy" id="415709"/>
    <lineage>
        <taxon>Bacteria</taxon>
        <taxon>Bacillati</taxon>
        <taxon>Cyanobacteriota</taxon>
        <taxon>Cyanophyceae</taxon>
        <taxon>Nostocales</taxon>
        <taxon>Scytonemataceae</taxon>
        <taxon>Brasilonema</taxon>
        <taxon>Bromeliae group (in: Brasilonema)</taxon>
    </lineage>
</organism>
<accession>A0A856MDF5</accession>
<evidence type="ECO:0000313" key="3">
    <source>
        <dbReference type="Proteomes" id="UP000503129"/>
    </source>
</evidence>
<dbReference type="InterPro" id="IPR050259">
    <property type="entry name" value="SDR"/>
</dbReference>
<keyword evidence="3" id="KW-1185">Reference proteome</keyword>
<protein>
    <submittedName>
        <fullName evidence="2">Uncharacterized protein</fullName>
    </submittedName>
</protein>
<proteinExistence type="inferred from homology"/>
<name>A0A856MDF5_9CYAN</name>
<dbReference type="Proteomes" id="UP000503129">
    <property type="component" value="Chromosome"/>
</dbReference>
<evidence type="ECO:0000313" key="2">
    <source>
        <dbReference type="EMBL" id="QDL08340.1"/>
    </source>
</evidence>
<comment type="similarity">
    <text evidence="1">Belongs to the short-chain dehydrogenases/reductases (SDR) family.</text>
</comment>
<evidence type="ECO:0000256" key="1">
    <source>
        <dbReference type="ARBA" id="ARBA00006484"/>
    </source>
</evidence>
<dbReference type="EMBL" id="CP030118">
    <property type="protein sequence ID" value="QDL08340.1"/>
    <property type="molecule type" value="Genomic_DNA"/>
</dbReference>
<dbReference type="InterPro" id="IPR036291">
    <property type="entry name" value="NAD(P)-bd_dom_sf"/>
</dbReference>
<sequence length="135" mass="14643">MTNHSPKIALVSGSSRGLGKSTALNLAKKEVDVIVTYHSNAEEVTKVVAQIELIGAKAVALQLDTGNTKTFDKVTFDEKNMSPKLLGQVGGRCDHCAYIVFKPHYSSQNPRCPLGGNCVPSQRERNRIISRTTTS</sequence>
<reference evidence="2 3" key="1">
    <citation type="submission" date="2018-06" db="EMBL/GenBank/DDBJ databases">
        <title>Comparative genomics of Brasilonema spp. strains.</title>
        <authorList>
            <person name="Alvarenga D.O."/>
            <person name="Fiore M.F."/>
            <person name="Varani A.M."/>
        </authorList>
    </citation>
    <scope>NUCLEOTIDE SEQUENCE [LARGE SCALE GENOMIC DNA]</scope>
    <source>
        <strain evidence="2 3">CENA114</strain>
    </source>
</reference>
<dbReference type="Gene3D" id="3.40.50.720">
    <property type="entry name" value="NAD(P)-binding Rossmann-like Domain"/>
    <property type="match status" value="1"/>
</dbReference>
<dbReference type="RefSeq" id="WP_169264937.1">
    <property type="nucleotide sequence ID" value="NZ_CAWOXK010000001.1"/>
</dbReference>
<dbReference type="Pfam" id="PF00106">
    <property type="entry name" value="adh_short"/>
    <property type="match status" value="1"/>
</dbReference>
<dbReference type="InterPro" id="IPR002347">
    <property type="entry name" value="SDR_fam"/>
</dbReference>
<dbReference type="PANTHER" id="PTHR42879:SF2">
    <property type="entry name" value="3-OXOACYL-[ACYL-CARRIER-PROTEIN] REDUCTASE FABG"/>
    <property type="match status" value="1"/>
</dbReference>
<dbReference type="KEGG" id="bsen:DP114_10915"/>
<gene>
    <name evidence="2" type="ORF">DP114_10915</name>
</gene>
<dbReference type="SUPFAM" id="SSF51735">
    <property type="entry name" value="NAD(P)-binding Rossmann-fold domains"/>
    <property type="match status" value="1"/>
</dbReference>
<dbReference type="AlphaFoldDB" id="A0A856MDF5"/>
<dbReference type="PANTHER" id="PTHR42879">
    <property type="entry name" value="3-OXOACYL-(ACYL-CARRIER-PROTEIN) REDUCTASE"/>
    <property type="match status" value="1"/>
</dbReference>